<dbReference type="Proteomes" id="UP000094291">
    <property type="component" value="Unassembled WGS sequence"/>
</dbReference>
<evidence type="ECO:0000256" key="1">
    <source>
        <dbReference type="ARBA" id="ARBA00010751"/>
    </source>
</evidence>
<accession>A0A1E2VE58</accession>
<gene>
    <name evidence="3" type="ORF">BFW38_07740</name>
</gene>
<dbReference type="PANTHER" id="PTHR34068">
    <property type="entry name" value="UPF0145 PROTEIN YBJQ"/>
    <property type="match status" value="1"/>
</dbReference>
<evidence type="ECO:0000313" key="4">
    <source>
        <dbReference type="Proteomes" id="UP000094291"/>
    </source>
</evidence>
<dbReference type="AlphaFoldDB" id="A0A1E2VE58"/>
<dbReference type="InterPro" id="IPR002765">
    <property type="entry name" value="UPF0145_YbjQ-like"/>
</dbReference>
<keyword evidence="4" id="KW-1185">Reference proteome</keyword>
<proteinExistence type="inferred from homology"/>
<sequence length="111" mass="11528">MIVTTTPEVDGHKVVKNLGVIGAECAFGMNILKDLFASVRDVTGGRSGAIQSTLRDAREASLADLKKEANQKGANAVIGVNLDYSEFSGGGKSMLFVAVTGTAVLIEPTES</sequence>
<dbReference type="EMBL" id="MDTQ01000001">
    <property type="protein sequence ID" value="ODC05279.1"/>
    <property type="molecule type" value="Genomic_DNA"/>
</dbReference>
<comment type="caution">
    <text evidence="3">The sequence shown here is derived from an EMBL/GenBank/DDBJ whole genome shotgun (WGS) entry which is preliminary data.</text>
</comment>
<organism evidence="3 4">
    <name type="scientific">Terasakiispira papahanaumokuakeensis</name>
    <dbReference type="NCBI Taxonomy" id="197479"/>
    <lineage>
        <taxon>Bacteria</taxon>
        <taxon>Pseudomonadati</taxon>
        <taxon>Pseudomonadota</taxon>
        <taxon>Gammaproteobacteria</taxon>
        <taxon>Oceanospirillales</taxon>
        <taxon>Terasakiispira</taxon>
    </lineage>
</organism>
<reference evidence="3 4" key="1">
    <citation type="submission" date="2016-08" db="EMBL/GenBank/DDBJ databases">
        <authorList>
            <person name="Seilhamer J.J."/>
        </authorList>
    </citation>
    <scope>NUCLEOTIDE SEQUENCE [LARGE SCALE GENOMIC DNA]</scope>
    <source>
        <strain evidence="3 4">PH27A</strain>
    </source>
</reference>
<dbReference type="InterPro" id="IPR035439">
    <property type="entry name" value="UPF0145_dom_sf"/>
</dbReference>
<evidence type="ECO:0000256" key="2">
    <source>
        <dbReference type="HAMAP-Rule" id="MF_00338"/>
    </source>
</evidence>
<dbReference type="HAMAP" id="MF_00338">
    <property type="entry name" value="UPF0145"/>
    <property type="match status" value="1"/>
</dbReference>
<comment type="similarity">
    <text evidence="1 2">Belongs to the UPF0145 family.</text>
</comment>
<dbReference type="SUPFAM" id="SSF117782">
    <property type="entry name" value="YbjQ-like"/>
    <property type="match status" value="1"/>
</dbReference>
<name>A0A1E2VE58_9GAMM</name>
<evidence type="ECO:0000313" key="3">
    <source>
        <dbReference type="EMBL" id="ODC05279.1"/>
    </source>
</evidence>
<dbReference type="Pfam" id="PF01906">
    <property type="entry name" value="YbjQ_1"/>
    <property type="match status" value="1"/>
</dbReference>
<dbReference type="Gene3D" id="3.30.110.70">
    <property type="entry name" value="Hypothetical protein apc22750. Chain B"/>
    <property type="match status" value="1"/>
</dbReference>
<dbReference type="PANTHER" id="PTHR34068:SF1">
    <property type="entry name" value="UPF0145 PROTEIN YBJQ"/>
    <property type="match status" value="1"/>
</dbReference>
<dbReference type="STRING" id="197479.BFW38_07740"/>
<protein>
    <recommendedName>
        <fullName evidence="2">UPF0145 protein BFW38_07740</fullName>
    </recommendedName>
</protein>